<evidence type="ECO:0000313" key="2">
    <source>
        <dbReference type="EMBL" id="SCZ54341.1"/>
    </source>
</evidence>
<organism evidence="2 3">
    <name type="scientific">Epibacterium ulvae</name>
    <dbReference type="NCBI Taxonomy" id="1156985"/>
    <lineage>
        <taxon>Bacteria</taxon>
        <taxon>Pseudomonadati</taxon>
        <taxon>Pseudomonadota</taxon>
        <taxon>Alphaproteobacteria</taxon>
        <taxon>Rhodobacterales</taxon>
        <taxon>Roseobacteraceae</taxon>
        <taxon>Epibacterium</taxon>
    </lineage>
</organism>
<dbReference type="Proteomes" id="UP000198767">
    <property type="component" value="Unassembled WGS sequence"/>
</dbReference>
<evidence type="ECO:0000256" key="1">
    <source>
        <dbReference type="SAM" id="MobiDB-lite"/>
    </source>
</evidence>
<keyword evidence="3" id="KW-1185">Reference proteome</keyword>
<reference evidence="2 3" key="1">
    <citation type="submission" date="2016-10" db="EMBL/GenBank/DDBJ databases">
        <authorList>
            <person name="de Groot N.N."/>
        </authorList>
    </citation>
    <scope>NUCLEOTIDE SEQUENCE [LARGE SCALE GENOMIC DNA]</scope>
    <source>
        <strain evidence="2 3">U95</strain>
    </source>
</reference>
<dbReference type="SUPFAM" id="SSF52540">
    <property type="entry name" value="P-loop containing nucleoside triphosphate hydrolases"/>
    <property type="match status" value="1"/>
</dbReference>
<dbReference type="InterPro" id="IPR027417">
    <property type="entry name" value="P-loop_NTPase"/>
</dbReference>
<feature type="region of interest" description="Disordered" evidence="1">
    <location>
        <begin position="324"/>
        <end position="358"/>
    </location>
</feature>
<accession>A0A1G5PYR7</accession>
<dbReference type="AlphaFoldDB" id="A0A1G5PYR7"/>
<dbReference type="STRING" id="1156985.SAMN04488118_102279"/>
<name>A0A1G5PYR7_9RHOB</name>
<evidence type="ECO:0000313" key="3">
    <source>
        <dbReference type="Proteomes" id="UP000198767"/>
    </source>
</evidence>
<gene>
    <name evidence="2" type="ORF">SAMN04488118_102279</name>
</gene>
<sequence length="358" mass="40015">MANAMGHPNMSRKNLIILTVPVSFGRQTGNSLGLLLLRQPPVEGPVKIMRVFLHIGAHRCATTSFQEYMRQNVASIATQGVGYWGPNQTRRGLFQGVLPGPQTSPDDDQAERARGRVQLKLAAERATGFQQLVISDENLMGSMRQNLHIGGLYSDVGERMARFAATFDDQLTDVVLNIRSLDHYWASALTYGVARGFPFPNKNTLDRYARATRSWRDVITDVALALPDVNLWVQPFDAFGGRPDAQLNSMTGIDAPRTHARIRLNRSPRVEELRTYLVEEDAQKLDGQFGRWRPFDEEQVALMREAYADDVMWLVSGADGLAQLSEDNQDQAEGPQPFRRTLTRGRPHDQNQQVAGSG</sequence>
<dbReference type="EMBL" id="FMWG01000002">
    <property type="protein sequence ID" value="SCZ54341.1"/>
    <property type="molecule type" value="Genomic_DNA"/>
</dbReference>
<proteinExistence type="predicted"/>
<protein>
    <submittedName>
        <fullName evidence="2">Uncharacterized protein</fullName>
    </submittedName>
</protein>